<gene>
    <name evidence="3" type="ORF">ETB97_004572</name>
</gene>
<protein>
    <recommendedName>
        <fullName evidence="2">Rhodopsin domain-containing protein</fullName>
    </recommendedName>
</protein>
<keyword evidence="1" id="KW-0812">Transmembrane</keyword>
<feature type="transmembrane region" description="Helical" evidence="1">
    <location>
        <begin position="341"/>
        <end position="360"/>
    </location>
</feature>
<feature type="transmembrane region" description="Helical" evidence="1">
    <location>
        <begin position="477"/>
        <end position="500"/>
    </location>
</feature>
<keyword evidence="1" id="KW-1133">Transmembrane helix</keyword>
<keyword evidence="1" id="KW-0472">Membrane</keyword>
<sequence length="706" mass="79331">MSAFTLSSRIETPSDRENQVFTILNDYLQPSSSVTASDAAQSIHGFAKPLLSNAESLENFLYEFWVIFINLAKQIPCNSPSQERLVQLVKALTEIQPTKIQIWGDDTSLWVDLPLLGPEMREAWNLVPTAKEATESDQGVQDWISLNSFVARLLPLGIVEWSNFAVWALRDALEEDSSGAKLDCNIAVAREWFRHSGPVLQQQTTVAEQKEERAMAGGPLYQGPAKLCPERWKFWKERLSQISTEGGEVARVACAAKEAMDQAEEEEIANAKVGQRVGDDARWGPPRHPPLPQRGMRGMRCLRLLIALSIAGAVLATLFYFLRLCSHHLSAGSLDAGDVFLGLGLLLSYGITITTVIATFEGVGEDISTLPAKTARRVTMVCVIKHRNGQYAKTYKMFWITQKFWPPSQVCVKVSIIILLRRLLGTVKIVRSLTIFLIVFTVSWGLAALLANTFQCWPPQYFWNKDVDGYCIHGQKALFMATGAVSLLEDIVLLITPIAIVWRLQMSPRRKILVTILFAVGGVVCVCSLMRLIEFRDYHTGNLSESGTKERVWTLLEIDLAIVCASVVLMPPIFRRCAQSCKHRYHQSKGRLTASEYTEFEDYWPFQKHCTNFSQDRYSEVRAQAYRTPNTHKSERRMSIAPGEIRVETSINRCVDDRDALWPPARSMSLVSGTQMMLTREMRKWSDDMSNVDLTGVGFGHVASVP</sequence>
<name>A0A8H6A0C1_PETAA</name>
<dbReference type="InterPro" id="IPR053204">
    <property type="entry name" value="Oxopyrrolidines_Biosynth-assoc"/>
</dbReference>
<keyword evidence="4" id="KW-1185">Reference proteome</keyword>
<organism evidence="3 4">
    <name type="scientific">Petromyces alliaceus</name>
    <name type="common">Aspergillus alliaceus</name>
    <dbReference type="NCBI Taxonomy" id="209559"/>
    <lineage>
        <taxon>Eukaryota</taxon>
        <taxon>Fungi</taxon>
        <taxon>Dikarya</taxon>
        <taxon>Ascomycota</taxon>
        <taxon>Pezizomycotina</taxon>
        <taxon>Eurotiomycetes</taxon>
        <taxon>Eurotiomycetidae</taxon>
        <taxon>Eurotiales</taxon>
        <taxon>Aspergillaceae</taxon>
        <taxon>Aspergillus</taxon>
        <taxon>Aspergillus subgen. Circumdati</taxon>
    </lineage>
</organism>
<dbReference type="InterPro" id="IPR022085">
    <property type="entry name" value="OpdG"/>
</dbReference>
<proteinExistence type="predicted"/>
<dbReference type="PANTHER" id="PTHR38797:SF4">
    <property type="entry name" value="NUCLEAR PORE COMPLEX PROTEIN NUP85"/>
    <property type="match status" value="1"/>
</dbReference>
<dbReference type="InterPro" id="IPR049326">
    <property type="entry name" value="Rhodopsin_dom_fungi"/>
</dbReference>
<accession>A0A8H6A0C1</accession>
<feature type="transmembrane region" description="Helical" evidence="1">
    <location>
        <begin position="429"/>
        <end position="451"/>
    </location>
</feature>
<dbReference type="Pfam" id="PF12311">
    <property type="entry name" value="DUF3632"/>
    <property type="match status" value="1"/>
</dbReference>
<dbReference type="AlphaFoldDB" id="A0A8H6A0C1"/>
<evidence type="ECO:0000259" key="2">
    <source>
        <dbReference type="Pfam" id="PF20684"/>
    </source>
</evidence>
<dbReference type="EMBL" id="SPNV01000210">
    <property type="protein sequence ID" value="KAF5858336.1"/>
    <property type="molecule type" value="Genomic_DNA"/>
</dbReference>
<feature type="domain" description="Rhodopsin" evidence="2">
    <location>
        <begin position="322"/>
        <end position="576"/>
    </location>
</feature>
<dbReference type="Proteomes" id="UP000541154">
    <property type="component" value="Unassembled WGS sequence"/>
</dbReference>
<reference evidence="3 4" key="1">
    <citation type="submission" date="2019-04" db="EMBL/GenBank/DDBJ databases">
        <title>Aspergillus burnettii sp. nov., novel species from soil in southeast Queensland.</title>
        <authorList>
            <person name="Gilchrist C.L.M."/>
            <person name="Pitt J.I."/>
            <person name="Lange L."/>
            <person name="Lacey H.J."/>
            <person name="Vuong D."/>
            <person name="Midgley D.J."/>
            <person name="Greenfield P."/>
            <person name="Bradbury M."/>
            <person name="Lacey E."/>
            <person name="Busk P.K."/>
            <person name="Pilgaard B."/>
            <person name="Chooi Y.H."/>
            <person name="Piggott A.M."/>
        </authorList>
    </citation>
    <scope>NUCLEOTIDE SEQUENCE [LARGE SCALE GENOMIC DNA]</scope>
    <source>
        <strain evidence="3 4">FRR 5400</strain>
    </source>
</reference>
<comment type="caution">
    <text evidence="3">The sequence shown here is derived from an EMBL/GenBank/DDBJ whole genome shotgun (WGS) entry which is preliminary data.</text>
</comment>
<dbReference type="PANTHER" id="PTHR38797">
    <property type="entry name" value="NUCLEAR PORE COMPLEX PROTEIN NUP85-RELATED"/>
    <property type="match status" value="1"/>
</dbReference>
<evidence type="ECO:0000313" key="4">
    <source>
        <dbReference type="Proteomes" id="UP000541154"/>
    </source>
</evidence>
<evidence type="ECO:0000313" key="3">
    <source>
        <dbReference type="EMBL" id="KAF5858336.1"/>
    </source>
</evidence>
<feature type="transmembrane region" description="Helical" evidence="1">
    <location>
        <begin position="512"/>
        <end position="533"/>
    </location>
</feature>
<dbReference type="Pfam" id="PF20684">
    <property type="entry name" value="Fung_rhodopsin"/>
    <property type="match status" value="1"/>
</dbReference>
<evidence type="ECO:0000256" key="1">
    <source>
        <dbReference type="SAM" id="Phobius"/>
    </source>
</evidence>
<feature type="transmembrane region" description="Helical" evidence="1">
    <location>
        <begin position="301"/>
        <end position="321"/>
    </location>
</feature>
<feature type="transmembrane region" description="Helical" evidence="1">
    <location>
        <begin position="553"/>
        <end position="574"/>
    </location>
</feature>